<feature type="transmembrane region" description="Helical" evidence="6">
    <location>
        <begin position="138"/>
        <end position="171"/>
    </location>
</feature>
<reference evidence="9" key="1">
    <citation type="submission" date="2016-08" db="EMBL/GenBank/DDBJ databases">
        <authorList>
            <person name="Varghese N."/>
            <person name="Submissions Spin"/>
        </authorList>
    </citation>
    <scope>NUCLEOTIDE SEQUENCE [LARGE SCALE GENOMIC DNA]</scope>
    <source>
        <strain evidence="9">R-52791</strain>
    </source>
</reference>
<feature type="domain" description="ABC3 transporter permease C-terminal" evidence="7">
    <location>
        <begin position="551"/>
        <end position="663"/>
    </location>
</feature>
<feature type="transmembrane region" description="Helical" evidence="6">
    <location>
        <begin position="638"/>
        <end position="659"/>
    </location>
</feature>
<keyword evidence="4 6" id="KW-1133">Transmembrane helix</keyword>
<evidence type="ECO:0000259" key="7">
    <source>
        <dbReference type="Pfam" id="PF02687"/>
    </source>
</evidence>
<feature type="transmembrane region" description="Helical" evidence="6">
    <location>
        <begin position="548"/>
        <end position="572"/>
    </location>
</feature>
<evidence type="ECO:0000313" key="9">
    <source>
        <dbReference type="Proteomes" id="UP000242610"/>
    </source>
</evidence>
<keyword evidence="3 6" id="KW-0812">Transmembrane</keyword>
<feature type="transmembrane region" description="Helical" evidence="6">
    <location>
        <begin position="593"/>
        <end position="626"/>
    </location>
</feature>
<dbReference type="RefSeq" id="WP_091847818.1">
    <property type="nucleotide sequence ID" value="NZ_FMBL01000002.1"/>
</dbReference>
<dbReference type="InterPro" id="IPR003838">
    <property type="entry name" value="ABC3_permease_C"/>
</dbReference>
<feature type="transmembrane region" description="Helical" evidence="6">
    <location>
        <begin position="240"/>
        <end position="262"/>
    </location>
</feature>
<evidence type="ECO:0000313" key="8">
    <source>
        <dbReference type="EMBL" id="SCC80060.1"/>
    </source>
</evidence>
<dbReference type="OrthoDB" id="3223102at2"/>
<dbReference type="EMBL" id="FMBL01000002">
    <property type="protein sequence ID" value="SCC80060.1"/>
    <property type="molecule type" value="Genomic_DNA"/>
</dbReference>
<dbReference type="AlphaFoldDB" id="A0A1C4H5X9"/>
<dbReference type="Pfam" id="PF02687">
    <property type="entry name" value="FtsX"/>
    <property type="match status" value="2"/>
</dbReference>
<feature type="domain" description="ABC3 transporter permease C-terminal" evidence="7">
    <location>
        <begin position="98"/>
        <end position="220"/>
    </location>
</feature>
<evidence type="ECO:0000256" key="2">
    <source>
        <dbReference type="ARBA" id="ARBA00022475"/>
    </source>
</evidence>
<feature type="transmembrane region" description="Helical" evidence="6">
    <location>
        <begin position="268"/>
        <end position="296"/>
    </location>
</feature>
<feature type="transmembrane region" description="Helical" evidence="6">
    <location>
        <begin position="90"/>
        <end position="117"/>
    </location>
</feature>
<feature type="transmembrane region" description="Helical" evidence="6">
    <location>
        <begin position="317"/>
        <end position="339"/>
    </location>
</feature>
<keyword evidence="2" id="KW-1003">Cell membrane</keyword>
<name>A0A1C4H5X9_9BIFI</name>
<feature type="transmembrane region" description="Helical" evidence="6">
    <location>
        <begin position="39"/>
        <end position="60"/>
    </location>
</feature>
<sequence length="673" mass="71443">MKKYGSSTASHGLRSHSSASRDSLRSLVWSLVKAHRASYTVLALTVFVTSLLLCSTLQVYTAGKMMDGAVGMDSMNTLRRLMAVTPYQNVVVLSTVSVLCIGLVAVFLVLASVSSLVQNRRREYGMMRLNGAGRLRIMVMALGEFSLPLALANAVGCLAGSLLTVPMGMAVNGPAEFPGSGMLFRPRIRPVVSVLAFVFMMVVCLLGVWLAVRKIGKATPLELMGQEPVKDTGRMGWLRSVVAGVLLLITLIVGFAPIGVTLDVRCMLLVILVISTVYASSPLLVSVSVSLVGLVPEKLAEGPGILARQRARRKTEGSMSIALPVMMVLTIVVSFLAVLRAGSIGGNMLNLRPLKADVVATADTSSGVDRIDSSIRDLGDAVNEADIYQTQQWAVEGSDSIFQVAWHEGPGRLPGGTGVTAPKVVKGSLADLGPGRIAVSNEHADYRLGDKVTLLDRHDRRYRLTVVAIVDPPEGMPELPMDFLSSADGLPRSGELDELIAMVSASSSVAVNGILKGLQETGVRGMRVETRAAFIDRFVRRGVSGQHALSVMIVGGTVLAMVFLVQSIAIALAERRRQDHRLYQIGVSHRSIIWSAILEIMVDAFSGILIAMVAVCVVVAALAAAFNGAGIGVSYTPIPVGSFCLIGLLLLIIGVAATFEISRSMLGDPGSEQ</sequence>
<organism evidence="8 9">
    <name type="scientific">Bifidobacterium commune</name>
    <dbReference type="NCBI Taxonomy" id="1505727"/>
    <lineage>
        <taxon>Bacteria</taxon>
        <taxon>Bacillati</taxon>
        <taxon>Actinomycetota</taxon>
        <taxon>Actinomycetes</taxon>
        <taxon>Bifidobacteriales</taxon>
        <taxon>Bifidobacteriaceae</taxon>
        <taxon>Bifidobacterium</taxon>
    </lineage>
</organism>
<evidence type="ECO:0000256" key="3">
    <source>
        <dbReference type="ARBA" id="ARBA00022692"/>
    </source>
</evidence>
<dbReference type="GO" id="GO:0005886">
    <property type="term" value="C:plasma membrane"/>
    <property type="evidence" value="ECO:0007669"/>
    <property type="project" value="UniProtKB-SubCell"/>
</dbReference>
<evidence type="ECO:0000256" key="5">
    <source>
        <dbReference type="ARBA" id="ARBA00023136"/>
    </source>
</evidence>
<gene>
    <name evidence="8" type="ORF">GA0061077_0974</name>
</gene>
<proteinExistence type="predicted"/>
<comment type="subcellular location">
    <subcellularLocation>
        <location evidence="1">Cell membrane</location>
        <topology evidence="1">Multi-pass membrane protein</topology>
    </subcellularLocation>
</comment>
<keyword evidence="9" id="KW-1185">Reference proteome</keyword>
<protein>
    <submittedName>
        <fullName evidence="8">Putative ABC transport system permease protein</fullName>
    </submittedName>
</protein>
<evidence type="ECO:0000256" key="1">
    <source>
        <dbReference type="ARBA" id="ARBA00004651"/>
    </source>
</evidence>
<keyword evidence="5 6" id="KW-0472">Membrane</keyword>
<evidence type="ECO:0000256" key="4">
    <source>
        <dbReference type="ARBA" id="ARBA00022989"/>
    </source>
</evidence>
<dbReference type="STRING" id="1505727.GA0061077_0974"/>
<feature type="transmembrane region" description="Helical" evidence="6">
    <location>
        <begin position="191"/>
        <end position="212"/>
    </location>
</feature>
<accession>A0A1C4H5X9</accession>
<evidence type="ECO:0000256" key="6">
    <source>
        <dbReference type="SAM" id="Phobius"/>
    </source>
</evidence>
<dbReference type="Proteomes" id="UP000242610">
    <property type="component" value="Unassembled WGS sequence"/>
</dbReference>